<sequence length="329" mass="37820">MNQADFWKLIEKVNQACPSRDHESMEAQIIEQLIHHNVDDILDFHLIQQEYYHIAHRNELAAAGEVMGIKPTDDSFPAFLYWLISQGKSTYMAALQNPDSLADIPCERETPSFLGFGYVAYKAYSIKMSLLDPQDMSDIYGAISDRGYYSPAPETQKEIYQELPDRADIDPSYTLEIIRVLFPNLYDKHADQIEKTGLYWEQRNKLLQSDCVIHARIGLGLRPKELYFEGTPENIAHFLASYKIADSILLTDLTDHLVVYSSGWHILSCPDEELHQEINRSLYPIQRSEEELRPVFSVSDWISREELDTAIFDEPPQWGQIFQPGGLTG</sequence>
<keyword evidence="3" id="KW-1185">Reference proteome</keyword>
<proteinExistence type="predicted"/>
<feature type="domain" description="DUF4240" evidence="1">
    <location>
        <begin position="1"/>
        <end position="124"/>
    </location>
</feature>
<comment type="caution">
    <text evidence="2">The sequence shown here is derived from an EMBL/GenBank/DDBJ whole genome shotgun (WGS) entry which is preliminary data.</text>
</comment>
<dbReference type="Proteomes" id="UP000661435">
    <property type="component" value="Unassembled WGS sequence"/>
</dbReference>
<evidence type="ECO:0000313" key="2">
    <source>
        <dbReference type="EMBL" id="MBC5735118.1"/>
    </source>
</evidence>
<dbReference type="Pfam" id="PF14024">
    <property type="entry name" value="DUF4240"/>
    <property type="match status" value="1"/>
</dbReference>
<name>A0A8J6J7H0_9FIRM</name>
<evidence type="ECO:0000259" key="1">
    <source>
        <dbReference type="Pfam" id="PF14024"/>
    </source>
</evidence>
<dbReference type="AlphaFoldDB" id="A0A8J6J7H0"/>
<organism evidence="2 3">
    <name type="scientific">Lawsonibacter hominis</name>
    <dbReference type="NCBI Taxonomy" id="2763053"/>
    <lineage>
        <taxon>Bacteria</taxon>
        <taxon>Bacillati</taxon>
        <taxon>Bacillota</taxon>
        <taxon>Clostridia</taxon>
        <taxon>Eubacteriales</taxon>
        <taxon>Oscillospiraceae</taxon>
        <taxon>Lawsonibacter</taxon>
    </lineage>
</organism>
<gene>
    <name evidence="2" type="ORF">H8S57_15505</name>
</gene>
<evidence type="ECO:0000313" key="3">
    <source>
        <dbReference type="Proteomes" id="UP000661435"/>
    </source>
</evidence>
<dbReference type="RefSeq" id="WP_186908905.1">
    <property type="nucleotide sequence ID" value="NZ_JACOPP010000037.1"/>
</dbReference>
<dbReference type="InterPro" id="IPR025334">
    <property type="entry name" value="DUF4240"/>
</dbReference>
<reference evidence="2" key="1">
    <citation type="submission" date="2020-08" db="EMBL/GenBank/DDBJ databases">
        <title>Genome public.</title>
        <authorList>
            <person name="Liu C."/>
            <person name="Sun Q."/>
        </authorList>
    </citation>
    <scope>NUCLEOTIDE SEQUENCE</scope>
    <source>
        <strain evidence="2">NSJ-51</strain>
    </source>
</reference>
<accession>A0A8J6J7H0</accession>
<dbReference type="EMBL" id="JACOPP010000037">
    <property type="protein sequence ID" value="MBC5735118.1"/>
    <property type="molecule type" value="Genomic_DNA"/>
</dbReference>
<protein>
    <submittedName>
        <fullName evidence="2">DUF4240 domain-containing protein</fullName>
    </submittedName>
</protein>